<evidence type="ECO:0000313" key="3">
    <source>
        <dbReference type="Proteomes" id="UP001432209"/>
    </source>
</evidence>
<dbReference type="Proteomes" id="UP001432209">
    <property type="component" value="Chromosome"/>
</dbReference>
<protein>
    <recommendedName>
        <fullName evidence="4">MarR family transcriptional regulator</fullName>
    </recommendedName>
</protein>
<feature type="compositionally biased region" description="Low complexity" evidence="1">
    <location>
        <begin position="207"/>
        <end position="223"/>
    </location>
</feature>
<evidence type="ECO:0000256" key="1">
    <source>
        <dbReference type="SAM" id="MobiDB-lite"/>
    </source>
</evidence>
<proteinExistence type="predicted"/>
<dbReference type="Gene3D" id="1.10.10.10">
    <property type="entry name" value="Winged helix-like DNA-binding domain superfamily/Winged helix DNA-binding domain"/>
    <property type="match status" value="1"/>
</dbReference>
<evidence type="ECO:0000313" key="2">
    <source>
        <dbReference type="EMBL" id="WUX51273.1"/>
    </source>
</evidence>
<dbReference type="EMBL" id="CP109495">
    <property type="protein sequence ID" value="WUX51273.1"/>
    <property type="molecule type" value="Genomic_DNA"/>
</dbReference>
<gene>
    <name evidence="2" type="ORF">OG442_06800</name>
</gene>
<name>A0ABZ2A1P8_STRNV</name>
<keyword evidence="3" id="KW-1185">Reference proteome</keyword>
<evidence type="ECO:0008006" key="4">
    <source>
        <dbReference type="Google" id="ProtNLM"/>
    </source>
</evidence>
<reference evidence="2" key="1">
    <citation type="submission" date="2022-10" db="EMBL/GenBank/DDBJ databases">
        <title>The complete genomes of actinobacterial strains from the NBC collection.</title>
        <authorList>
            <person name="Joergensen T.S."/>
            <person name="Alvarez Arevalo M."/>
            <person name="Sterndorff E.B."/>
            <person name="Faurdal D."/>
            <person name="Vuksanovic O."/>
            <person name="Mourched A.-S."/>
            <person name="Charusanti P."/>
            <person name="Shaw S."/>
            <person name="Blin K."/>
            <person name="Weber T."/>
        </authorList>
    </citation>
    <scope>NUCLEOTIDE SEQUENCE</scope>
    <source>
        <strain evidence="2">NBC_01432</strain>
    </source>
</reference>
<dbReference type="RefSeq" id="WP_329074913.1">
    <property type="nucleotide sequence ID" value="NZ_CP109495.1"/>
</dbReference>
<feature type="region of interest" description="Disordered" evidence="1">
    <location>
        <begin position="196"/>
        <end position="231"/>
    </location>
</feature>
<sequence length="231" mass="24547">MSSRPPGAPLKALTDLDHRIEAAVGRSIDTLWKQCDRGLLDEPHTRLVEAHRALVQAVTGVTFYRTLLGRLAGGEFPVDQALFERIDRAVHQLEEAAGARDERQRATVSALESVEADAPRADVAGVELSARDFAALLAIARGAHLREHLLTGQLSVVTASGTRVPPSVFDRLERSGLVERDTSHPVVAGQPVTLTDAGRTTLTGRRPAGVAATASSPGAGAWPPASPRARK</sequence>
<dbReference type="InterPro" id="IPR036388">
    <property type="entry name" value="WH-like_DNA-bd_sf"/>
</dbReference>
<accession>A0ABZ2A1P8</accession>
<organism evidence="2 3">
    <name type="scientific">Streptomyces niveus</name>
    <name type="common">Streptomyces spheroides</name>
    <dbReference type="NCBI Taxonomy" id="193462"/>
    <lineage>
        <taxon>Bacteria</taxon>
        <taxon>Bacillati</taxon>
        <taxon>Actinomycetota</taxon>
        <taxon>Actinomycetes</taxon>
        <taxon>Kitasatosporales</taxon>
        <taxon>Streptomycetaceae</taxon>
        <taxon>Streptomyces</taxon>
    </lineage>
</organism>